<dbReference type="Gene3D" id="3.40.50.720">
    <property type="entry name" value="NAD(P)-binding Rossmann-like Domain"/>
    <property type="match status" value="1"/>
</dbReference>
<evidence type="ECO:0000259" key="9">
    <source>
        <dbReference type="Pfam" id="PF01370"/>
    </source>
</evidence>
<keyword evidence="6" id="KW-0299">Galactose metabolism</keyword>
<dbReference type="InterPro" id="IPR005886">
    <property type="entry name" value="UDP_G4E"/>
</dbReference>
<evidence type="ECO:0000256" key="6">
    <source>
        <dbReference type="ARBA" id="ARBA00023144"/>
    </source>
</evidence>
<keyword evidence="8" id="KW-0119">Carbohydrate metabolism</keyword>
<dbReference type="STRING" id="7719.ENSCINP00000012952"/>
<dbReference type="PANTHER" id="PTHR43725:SF47">
    <property type="entry name" value="UDP-GLUCOSE 4-EPIMERASE"/>
    <property type="match status" value="1"/>
</dbReference>
<sequence>MAERYILVTGGAGFIGSHTVVELLEEGESVVIIDNLSNAAADDKGLPPALKRVQDLVNEKHRKRLHFRKGNYGDRKILDSIFTEFPIYAVVHFGAFKAVGESKQVPMKYYKNNVKEALSLLKAMNAHGVKNLIFSSSCTVYAEVPPEKLPLTEDSPLGECNCAYASSKYFIENILRDVTVSDGQWKVMSLRYFNPVGAHHSGMIGEDPKGIPTNLMPYIAQVAVGRREELNVFGSDYPTPDGTPVRDYVHVVDIAKGHVAALKALPAMQQSFRAYNLGSGVGTSVLEMVQAFERASGVVIKTVMKDRRPGD</sequence>
<name>F6V176_CIOIN</name>
<dbReference type="GeneTree" id="ENSGT00940000158000"/>
<evidence type="ECO:0000256" key="7">
    <source>
        <dbReference type="ARBA" id="ARBA00023235"/>
    </source>
</evidence>
<dbReference type="InterPro" id="IPR036291">
    <property type="entry name" value="NAD(P)-bd_dom_sf"/>
</dbReference>
<dbReference type="HOGENOM" id="CLU_007383_1_10_1"/>
<keyword evidence="11" id="KW-1185">Reference proteome</keyword>
<organism evidence="10 11">
    <name type="scientific">Ciona intestinalis</name>
    <name type="common">Transparent sea squirt</name>
    <name type="synonym">Ascidia intestinalis</name>
    <dbReference type="NCBI Taxonomy" id="7719"/>
    <lineage>
        <taxon>Eukaryota</taxon>
        <taxon>Metazoa</taxon>
        <taxon>Chordata</taxon>
        <taxon>Tunicata</taxon>
        <taxon>Ascidiacea</taxon>
        <taxon>Phlebobranchia</taxon>
        <taxon>Cionidae</taxon>
        <taxon>Ciona</taxon>
    </lineage>
</organism>
<dbReference type="Gene3D" id="3.90.25.10">
    <property type="entry name" value="UDP-galactose 4-epimerase, domain 1"/>
    <property type="match status" value="1"/>
</dbReference>
<dbReference type="OMA" id="HADSVRW"/>
<comment type="similarity">
    <text evidence="8">Belongs to the NAD(P)-dependent epimerase/dehydratase family.</text>
</comment>
<dbReference type="GO" id="GO:0003974">
    <property type="term" value="F:UDP-N-acetylglucosamine 4-epimerase activity"/>
    <property type="evidence" value="ECO:0007669"/>
    <property type="project" value="UniProtKB-EC"/>
</dbReference>
<dbReference type="Proteomes" id="UP000008144">
    <property type="component" value="Unassembled WGS sequence"/>
</dbReference>
<dbReference type="GO" id="GO:0033499">
    <property type="term" value="P:galactose catabolic process via UDP-galactose, Leloir pathway"/>
    <property type="evidence" value="ECO:0000318"/>
    <property type="project" value="GO_Central"/>
</dbReference>
<reference evidence="10" key="3">
    <citation type="submission" date="2025-09" db="UniProtKB">
        <authorList>
            <consortium name="Ensembl"/>
        </authorList>
    </citation>
    <scope>IDENTIFICATION</scope>
</reference>
<evidence type="ECO:0000256" key="1">
    <source>
        <dbReference type="ARBA" id="ARBA00000014"/>
    </source>
</evidence>
<comment type="subunit">
    <text evidence="8">Homodimer.</text>
</comment>
<proteinExistence type="inferred from homology"/>
<dbReference type="InParanoid" id="F6V176"/>
<dbReference type="UniPathway" id="UPA00214"/>
<dbReference type="NCBIfam" id="TIGR01179">
    <property type="entry name" value="galE"/>
    <property type="match status" value="1"/>
</dbReference>
<evidence type="ECO:0000256" key="8">
    <source>
        <dbReference type="RuleBase" id="RU366046"/>
    </source>
</evidence>
<evidence type="ECO:0000256" key="5">
    <source>
        <dbReference type="ARBA" id="ARBA00023027"/>
    </source>
</evidence>
<keyword evidence="7 8" id="KW-0413">Isomerase</keyword>
<dbReference type="Pfam" id="PF01370">
    <property type="entry name" value="Epimerase"/>
    <property type="match status" value="1"/>
</dbReference>
<dbReference type="InterPro" id="IPR001509">
    <property type="entry name" value="Epimerase_deHydtase"/>
</dbReference>
<evidence type="ECO:0000313" key="11">
    <source>
        <dbReference type="Proteomes" id="UP000008144"/>
    </source>
</evidence>
<protein>
    <recommendedName>
        <fullName evidence="8">UDP-glucose 4-epimerase</fullName>
        <ecNumber evidence="8">5.1.3.2</ecNumber>
    </recommendedName>
</protein>
<dbReference type="GO" id="GO:0003978">
    <property type="term" value="F:UDP-glucose 4-epimerase activity"/>
    <property type="evidence" value="ECO:0000318"/>
    <property type="project" value="GO_Central"/>
</dbReference>
<evidence type="ECO:0000313" key="10">
    <source>
        <dbReference type="Ensembl" id="ENSCINP00000012952.3"/>
    </source>
</evidence>
<dbReference type="CDD" id="cd05247">
    <property type="entry name" value="UDP_G4E_1_SDR_e"/>
    <property type="match status" value="1"/>
</dbReference>
<reference evidence="11" key="1">
    <citation type="journal article" date="2002" name="Science">
        <title>The draft genome of Ciona intestinalis: insights into chordate and vertebrate origins.</title>
        <authorList>
            <person name="Dehal P."/>
            <person name="Satou Y."/>
            <person name="Campbell R.K."/>
            <person name="Chapman J."/>
            <person name="Degnan B."/>
            <person name="De Tomaso A."/>
            <person name="Davidson B."/>
            <person name="Di Gregorio A."/>
            <person name="Gelpke M."/>
            <person name="Goodstein D.M."/>
            <person name="Harafuji N."/>
            <person name="Hastings K.E."/>
            <person name="Ho I."/>
            <person name="Hotta K."/>
            <person name="Huang W."/>
            <person name="Kawashima T."/>
            <person name="Lemaire P."/>
            <person name="Martinez D."/>
            <person name="Meinertzhagen I.A."/>
            <person name="Necula S."/>
            <person name="Nonaka M."/>
            <person name="Putnam N."/>
            <person name="Rash S."/>
            <person name="Saiga H."/>
            <person name="Satake M."/>
            <person name="Terry A."/>
            <person name="Yamada L."/>
            <person name="Wang H.G."/>
            <person name="Awazu S."/>
            <person name="Azumi K."/>
            <person name="Boore J."/>
            <person name="Branno M."/>
            <person name="Chin-Bow S."/>
            <person name="DeSantis R."/>
            <person name="Doyle S."/>
            <person name="Francino P."/>
            <person name="Keys D.N."/>
            <person name="Haga S."/>
            <person name="Hayashi H."/>
            <person name="Hino K."/>
            <person name="Imai K.S."/>
            <person name="Inaba K."/>
            <person name="Kano S."/>
            <person name="Kobayashi K."/>
            <person name="Kobayashi M."/>
            <person name="Lee B.I."/>
            <person name="Makabe K.W."/>
            <person name="Manohar C."/>
            <person name="Matassi G."/>
            <person name="Medina M."/>
            <person name="Mochizuki Y."/>
            <person name="Mount S."/>
            <person name="Morishita T."/>
            <person name="Miura S."/>
            <person name="Nakayama A."/>
            <person name="Nishizaka S."/>
            <person name="Nomoto H."/>
            <person name="Ohta F."/>
            <person name="Oishi K."/>
            <person name="Rigoutsos I."/>
            <person name="Sano M."/>
            <person name="Sasaki A."/>
            <person name="Sasakura Y."/>
            <person name="Shoguchi E."/>
            <person name="Shin-i T."/>
            <person name="Spagnuolo A."/>
            <person name="Stainier D."/>
            <person name="Suzuki M.M."/>
            <person name="Tassy O."/>
            <person name="Takatori N."/>
            <person name="Tokuoka M."/>
            <person name="Yagi K."/>
            <person name="Yoshizaki F."/>
            <person name="Wada S."/>
            <person name="Zhang C."/>
            <person name="Hyatt P.D."/>
            <person name="Larimer F."/>
            <person name="Detter C."/>
            <person name="Doggett N."/>
            <person name="Glavina T."/>
            <person name="Hawkins T."/>
            <person name="Richardson P."/>
            <person name="Lucas S."/>
            <person name="Kohara Y."/>
            <person name="Levine M."/>
            <person name="Satoh N."/>
            <person name="Rokhsar D.S."/>
        </authorList>
    </citation>
    <scope>NUCLEOTIDE SEQUENCE [LARGE SCALE GENOMIC DNA]</scope>
</reference>
<dbReference type="EC" id="5.1.3.2" evidence="8"/>
<dbReference type="GO" id="GO:0005829">
    <property type="term" value="C:cytosol"/>
    <property type="evidence" value="ECO:0000318"/>
    <property type="project" value="GO_Central"/>
</dbReference>
<accession>F6V176</accession>
<dbReference type="AlphaFoldDB" id="F6V176"/>
<evidence type="ECO:0000256" key="2">
    <source>
        <dbReference type="ARBA" id="ARBA00000083"/>
    </source>
</evidence>
<comment type="catalytic activity">
    <reaction evidence="1">
        <text>UDP-N-acetyl-alpha-D-glucosamine = UDP-N-acetyl-alpha-D-galactosamine</text>
        <dbReference type="Rhea" id="RHEA:20517"/>
        <dbReference type="ChEBI" id="CHEBI:57705"/>
        <dbReference type="ChEBI" id="CHEBI:67138"/>
        <dbReference type="EC" id="5.1.3.7"/>
    </reaction>
</comment>
<comment type="pathway">
    <text evidence="4 8">Carbohydrate metabolism; galactose metabolism.</text>
</comment>
<dbReference type="PANTHER" id="PTHR43725">
    <property type="entry name" value="UDP-GLUCOSE 4-EPIMERASE"/>
    <property type="match status" value="1"/>
</dbReference>
<keyword evidence="5 8" id="KW-0520">NAD</keyword>
<comment type="cofactor">
    <cofactor evidence="3 8">
        <name>NAD(+)</name>
        <dbReference type="ChEBI" id="CHEBI:57540"/>
    </cofactor>
</comment>
<dbReference type="Ensembl" id="ENSCINT00000012952.3">
    <property type="protein sequence ID" value="ENSCINP00000012952.3"/>
    <property type="gene ID" value="ENSCING00000006252.3"/>
</dbReference>
<dbReference type="SUPFAM" id="SSF51735">
    <property type="entry name" value="NAD(P)-binding Rossmann-fold domains"/>
    <property type="match status" value="1"/>
</dbReference>
<comment type="catalytic activity">
    <reaction evidence="2 8">
        <text>UDP-alpha-D-glucose = UDP-alpha-D-galactose</text>
        <dbReference type="Rhea" id="RHEA:22168"/>
        <dbReference type="ChEBI" id="CHEBI:58885"/>
        <dbReference type="ChEBI" id="CHEBI:66914"/>
        <dbReference type="EC" id="5.1.3.2"/>
    </reaction>
</comment>
<evidence type="ECO:0000256" key="4">
    <source>
        <dbReference type="ARBA" id="ARBA00004947"/>
    </source>
</evidence>
<evidence type="ECO:0000256" key="3">
    <source>
        <dbReference type="ARBA" id="ARBA00001911"/>
    </source>
</evidence>
<reference evidence="10" key="2">
    <citation type="submission" date="2025-08" db="UniProtKB">
        <authorList>
            <consortium name="Ensembl"/>
        </authorList>
    </citation>
    <scope>IDENTIFICATION</scope>
</reference>
<feature type="domain" description="NAD-dependent epimerase/dehydratase" evidence="9">
    <location>
        <begin position="6"/>
        <end position="278"/>
    </location>
</feature>